<feature type="region of interest" description="Disordered" evidence="1">
    <location>
        <begin position="1"/>
        <end position="32"/>
    </location>
</feature>
<evidence type="ECO:0000313" key="2">
    <source>
        <dbReference type="EMBL" id="SDQ12068.1"/>
    </source>
</evidence>
<feature type="compositionally biased region" description="Basic and acidic residues" evidence="1">
    <location>
        <begin position="12"/>
        <end position="32"/>
    </location>
</feature>
<accession>A0A1H0YA79</accession>
<evidence type="ECO:0000256" key="1">
    <source>
        <dbReference type="SAM" id="MobiDB-lite"/>
    </source>
</evidence>
<organism evidence="2 3">
    <name type="scientific">Leucobacter chromiiresistens</name>
    <dbReference type="NCBI Taxonomy" id="1079994"/>
    <lineage>
        <taxon>Bacteria</taxon>
        <taxon>Bacillati</taxon>
        <taxon>Actinomycetota</taxon>
        <taxon>Actinomycetes</taxon>
        <taxon>Micrococcales</taxon>
        <taxon>Microbacteriaceae</taxon>
        <taxon>Leucobacter</taxon>
    </lineage>
</organism>
<dbReference type="AlphaFoldDB" id="A0A1H0YA79"/>
<reference evidence="2 3" key="1">
    <citation type="submission" date="2016-10" db="EMBL/GenBank/DDBJ databases">
        <authorList>
            <person name="de Groot N.N."/>
        </authorList>
    </citation>
    <scope>NUCLEOTIDE SEQUENCE [LARGE SCALE GENOMIC DNA]</scope>
    <source>
        <strain evidence="2 3">DSM 22788</strain>
    </source>
</reference>
<protein>
    <submittedName>
        <fullName evidence="2">Uncharacterized protein</fullName>
    </submittedName>
</protein>
<proteinExistence type="predicted"/>
<gene>
    <name evidence="2" type="ORF">SAMN04488565_0678</name>
</gene>
<dbReference type="EMBL" id="FNKB01000001">
    <property type="protein sequence ID" value="SDQ12068.1"/>
    <property type="molecule type" value="Genomic_DNA"/>
</dbReference>
<sequence>MDVTKATGGHAEATRRDATKATRRDATKAERR</sequence>
<dbReference type="Proteomes" id="UP000182690">
    <property type="component" value="Unassembled WGS sequence"/>
</dbReference>
<name>A0A1H0YA79_9MICO</name>
<evidence type="ECO:0000313" key="3">
    <source>
        <dbReference type="Proteomes" id="UP000182690"/>
    </source>
</evidence>